<organism evidence="2">
    <name type="scientific">Haemophilus influenzae</name>
    <dbReference type="NCBI Taxonomy" id="727"/>
    <lineage>
        <taxon>Bacteria</taxon>
        <taxon>Pseudomonadati</taxon>
        <taxon>Pseudomonadota</taxon>
        <taxon>Gammaproteobacteria</taxon>
        <taxon>Pasteurellales</taxon>
        <taxon>Pasteurellaceae</taxon>
        <taxon>Haemophilus</taxon>
    </lineage>
</organism>
<dbReference type="Pfam" id="PF04448">
    <property type="entry name" value="DUF551"/>
    <property type="match status" value="1"/>
</dbReference>
<sequence length="160" mass="18412">MTKYFSVDISNDIHIINLCETLEQARETCLAGAVEAHEFADDMDEYENYESNDLPYAVYGVVLGKAECKKKTLTEEEKDEHCSDFDYVLEKPEIVDYQKDGNWIKYDSCPPSEDGFFIAYCPEYDIPVKVAFYDADLCGFTEFTDGEVTHWQPLPQPPEE</sequence>
<comment type="caution">
    <text evidence="2">The sequence shown here is derived from an EMBL/GenBank/DDBJ whole genome shotgun (WGS) entry which is preliminary data.</text>
</comment>
<dbReference type="RefSeq" id="WP_005688792.1">
    <property type="nucleotide sequence ID" value="NZ_AP018770.1"/>
</dbReference>
<reference evidence="2" key="1">
    <citation type="submission" date="2017-02" db="EMBL/GenBank/DDBJ databases">
        <title>Haemophilus influenzae in COPD genome sequencing project.</title>
        <authorList>
            <person name="Murphy T.F."/>
            <person name="Kong Y."/>
            <person name="Nadendla S."/>
            <person name="Tettelin H."/>
            <person name="Pettigrew M."/>
        </authorList>
    </citation>
    <scope>NUCLEOTIDE SEQUENCE [LARGE SCALE GENOMIC DNA]</scope>
    <source>
        <strain evidence="2">19P94H1</strain>
    </source>
</reference>
<dbReference type="InterPro" id="IPR007539">
    <property type="entry name" value="DUF551"/>
</dbReference>
<gene>
    <name evidence="2" type="ORF">BV022_01751</name>
</gene>
<dbReference type="AlphaFoldDB" id="A0ABD6WN08"/>
<evidence type="ECO:0000313" key="2">
    <source>
        <dbReference type="EMBL" id="PRL88525.1"/>
    </source>
</evidence>
<evidence type="ECO:0000259" key="1">
    <source>
        <dbReference type="Pfam" id="PF04448"/>
    </source>
</evidence>
<accession>A0ABD6WN08</accession>
<dbReference type="EMBL" id="MZKM01000059">
    <property type="protein sequence ID" value="PRL88525.1"/>
    <property type="molecule type" value="Genomic_DNA"/>
</dbReference>
<name>A0ABD6WN08_HAEIF</name>
<feature type="domain" description="DUF551" evidence="1">
    <location>
        <begin position="132"/>
        <end position="159"/>
    </location>
</feature>
<protein>
    <recommendedName>
        <fullName evidence="1">DUF551 domain-containing protein</fullName>
    </recommendedName>
</protein>
<proteinExistence type="predicted"/>